<comment type="caution">
    <text evidence="11">The sequence shown here is derived from an EMBL/GenBank/DDBJ whole genome shotgun (WGS) entry which is preliminary data.</text>
</comment>
<dbReference type="GO" id="GO:0005524">
    <property type="term" value="F:ATP binding"/>
    <property type="evidence" value="ECO:0007669"/>
    <property type="project" value="UniProtKB-UniRule"/>
</dbReference>
<dbReference type="NCBIfam" id="TIGR02432">
    <property type="entry name" value="lysidine_TilS_N"/>
    <property type="match status" value="1"/>
</dbReference>
<evidence type="ECO:0000259" key="9">
    <source>
        <dbReference type="Pfam" id="PF09179"/>
    </source>
</evidence>
<dbReference type="InterPro" id="IPR015262">
    <property type="entry name" value="tRNA_Ile_lys_synt_subst-bd"/>
</dbReference>
<evidence type="ECO:0000313" key="10">
    <source>
        <dbReference type="EMBL" id="TNC33100.1"/>
    </source>
</evidence>
<dbReference type="Gene3D" id="1.20.59.20">
    <property type="match status" value="1"/>
</dbReference>
<comment type="catalytic activity">
    <reaction evidence="6 7">
        <text>cytidine(34) in tRNA(Ile2) + L-lysine + ATP = lysidine(34) in tRNA(Ile2) + AMP + diphosphate + H(+)</text>
        <dbReference type="Rhea" id="RHEA:43744"/>
        <dbReference type="Rhea" id="RHEA-COMP:10625"/>
        <dbReference type="Rhea" id="RHEA-COMP:10670"/>
        <dbReference type="ChEBI" id="CHEBI:15378"/>
        <dbReference type="ChEBI" id="CHEBI:30616"/>
        <dbReference type="ChEBI" id="CHEBI:32551"/>
        <dbReference type="ChEBI" id="CHEBI:33019"/>
        <dbReference type="ChEBI" id="CHEBI:82748"/>
        <dbReference type="ChEBI" id="CHEBI:83665"/>
        <dbReference type="ChEBI" id="CHEBI:456215"/>
        <dbReference type="EC" id="6.3.4.19"/>
    </reaction>
</comment>
<dbReference type="AlphaFoldDB" id="A0A5C4MLZ4"/>
<dbReference type="Proteomes" id="UP000306740">
    <property type="component" value="Unassembled WGS sequence"/>
</dbReference>
<evidence type="ECO:0000256" key="1">
    <source>
        <dbReference type="ARBA" id="ARBA00022490"/>
    </source>
</evidence>
<evidence type="ECO:0000256" key="3">
    <source>
        <dbReference type="ARBA" id="ARBA00022694"/>
    </source>
</evidence>
<dbReference type="CDD" id="cd01992">
    <property type="entry name" value="TilS_N"/>
    <property type="match status" value="1"/>
</dbReference>
<dbReference type="EMBL" id="VDFR01000177">
    <property type="protein sequence ID" value="TNC33100.1"/>
    <property type="molecule type" value="Genomic_DNA"/>
</dbReference>
<dbReference type="Gene3D" id="3.40.50.620">
    <property type="entry name" value="HUPs"/>
    <property type="match status" value="1"/>
</dbReference>
<protein>
    <recommendedName>
        <fullName evidence="7">tRNA(Ile)-lysidine synthase</fullName>
        <ecNumber evidence="7">6.3.4.19</ecNumber>
    </recommendedName>
    <alternativeName>
        <fullName evidence="7">tRNA(Ile)-2-lysyl-cytidine synthase</fullName>
    </alternativeName>
    <alternativeName>
        <fullName evidence="7">tRNA(Ile)-lysidine synthetase</fullName>
    </alternativeName>
</protein>
<evidence type="ECO:0000313" key="11">
    <source>
        <dbReference type="EMBL" id="TNC44270.1"/>
    </source>
</evidence>
<comment type="similarity">
    <text evidence="7">Belongs to the tRNA(Ile)-lysidine synthase family.</text>
</comment>
<dbReference type="InterPro" id="IPR012094">
    <property type="entry name" value="tRNA_Ile_lys_synt"/>
</dbReference>
<comment type="subcellular location">
    <subcellularLocation>
        <location evidence="7">Cytoplasm</location>
    </subcellularLocation>
</comment>
<keyword evidence="1 7" id="KW-0963">Cytoplasm</keyword>
<keyword evidence="2 7" id="KW-0436">Ligase</keyword>
<dbReference type="InterPro" id="IPR014729">
    <property type="entry name" value="Rossmann-like_a/b/a_fold"/>
</dbReference>
<comment type="function">
    <text evidence="7">Ligates lysine onto the cytidine present at position 34 of the AUA codon-specific tRNA(Ile) that contains the anticodon CAU, in an ATP-dependent manner. Cytidine is converted to lysidine, thus changing the amino acid specificity of the tRNA from methionine to isoleucine.</text>
</comment>
<evidence type="ECO:0000313" key="12">
    <source>
        <dbReference type="Proteomes" id="UP000306740"/>
    </source>
</evidence>
<dbReference type="RefSeq" id="WP_139106279.1">
    <property type="nucleotide sequence ID" value="NZ_VDFR01000073.1"/>
</dbReference>
<evidence type="ECO:0000256" key="7">
    <source>
        <dbReference type="HAMAP-Rule" id="MF_01161"/>
    </source>
</evidence>
<keyword evidence="4 7" id="KW-0547">Nucleotide-binding</keyword>
<dbReference type="GO" id="GO:0005737">
    <property type="term" value="C:cytoplasm"/>
    <property type="evidence" value="ECO:0007669"/>
    <property type="project" value="UniProtKB-SubCell"/>
</dbReference>
<dbReference type="InterPro" id="IPR011063">
    <property type="entry name" value="TilS/TtcA_N"/>
</dbReference>
<dbReference type="SUPFAM" id="SSF52402">
    <property type="entry name" value="Adenine nucleotide alpha hydrolases-like"/>
    <property type="match status" value="1"/>
</dbReference>
<accession>A0A5C4MLZ4</accession>
<feature type="binding site" evidence="7">
    <location>
        <begin position="38"/>
        <end position="43"/>
    </location>
    <ligand>
        <name>ATP</name>
        <dbReference type="ChEBI" id="CHEBI:30616"/>
    </ligand>
</feature>
<dbReference type="GO" id="GO:0006400">
    <property type="term" value="P:tRNA modification"/>
    <property type="evidence" value="ECO:0007669"/>
    <property type="project" value="UniProtKB-UniRule"/>
</dbReference>
<dbReference type="GO" id="GO:0032267">
    <property type="term" value="F:tRNA(Ile)-lysidine synthase activity"/>
    <property type="evidence" value="ECO:0007669"/>
    <property type="project" value="UniProtKB-EC"/>
</dbReference>
<dbReference type="EC" id="6.3.4.19" evidence="7"/>
<dbReference type="InterPro" id="IPR012795">
    <property type="entry name" value="tRNA_Ile_lys_synt_N"/>
</dbReference>
<dbReference type="SUPFAM" id="SSF82829">
    <property type="entry name" value="MesJ substrate recognition domain-like"/>
    <property type="match status" value="1"/>
</dbReference>
<evidence type="ECO:0000256" key="4">
    <source>
        <dbReference type="ARBA" id="ARBA00022741"/>
    </source>
</evidence>
<dbReference type="Pfam" id="PF01171">
    <property type="entry name" value="ATP_bind_3"/>
    <property type="match status" value="1"/>
</dbReference>
<dbReference type="OrthoDB" id="5244702at2"/>
<dbReference type="PANTHER" id="PTHR43033">
    <property type="entry name" value="TRNA(ILE)-LYSIDINE SYNTHASE-RELATED"/>
    <property type="match status" value="1"/>
</dbReference>
<name>A0A5C4MLZ4_9ACTN</name>
<feature type="domain" description="tRNA(Ile)-lysidine synthase substrate-binding" evidence="9">
    <location>
        <begin position="256"/>
        <end position="322"/>
    </location>
</feature>
<feature type="domain" description="tRNA(Ile)-lysidine/2-thiocytidine synthase N-terminal" evidence="8">
    <location>
        <begin position="33"/>
        <end position="206"/>
    </location>
</feature>
<reference evidence="11 12" key="1">
    <citation type="submission" date="2019-05" db="EMBL/GenBank/DDBJ databases">
        <title>Mumia sp. nov., isolated from the intestinal contents of plateau pika (Ochotona curzoniae) in the Qinghai-Tibet plateau of China.</title>
        <authorList>
            <person name="Tian Z."/>
        </authorList>
    </citation>
    <scope>NUCLEOTIDE SEQUENCE [LARGE SCALE GENOMIC DNA]</scope>
    <source>
        <strain evidence="12">527</strain>
        <strain evidence="11">Z527</strain>
    </source>
</reference>
<organism evidence="11 12">
    <name type="scientific">Mumia zhuanghuii</name>
    <dbReference type="NCBI Taxonomy" id="2585211"/>
    <lineage>
        <taxon>Bacteria</taxon>
        <taxon>Bacillati</taxon>
        <taxon>Actinomycetota</taxon>
        <taxon>Actinomycetes</taxon>
        <taxon>Propionibacteriales</taxon>
        <taxon>Nocardioidaceae</taxon>
        <taxon>Mumia</taxon>
    </lineage>
</organism>
<dbReference type="Pfam" id="PF09179">
    <property type="entry name" value="TilS"/>
    <property type="match status" value="1"/>
</dbReference>
<comment type="domain">
    <text evidence="7">The N-terminal region contains the highly conserved SGGXDS motif, predicted to be a P-loop motif involved in ATP binding.</text>
</comment>
<evidence type="ECO:0000256" key="5">
    <source>
        <dbReference type="ARBA" id="ARBA00022840"/>
    </source>
</evidence>
<proteinExistence type="inferred from homology"/>
<keyword evidence="3 7" id="KW-0819">tRNA processing</keyword>
<dbReference type="HAMAP" id="MF_01161">
    <property type="entry name" value="tRNA_Ile_lys_synt"/>
    <property type="match status" value="1"/>
</dbReference>
<dbReference type="EMBL" id="VDFR01000073">
    <property type="protein sequence ID" value="TNC44270.1"/>
    <property type="molecule type" value="Genomic_DNA"/>
</dbReference>
<gene>
    <name evidence="7 11" type="primary">tilS</name>
    <name evidence="11" type="ORF">FHE65_16815</name>
    <name evidence="10" type="ORF">FHE65_29475</name>
</gene>
<evidence type="ECO:0000256" key="6">
    <source>
        <dbReference type="ARBA" id="ARBA00048539"/>
    </source>
</evidence>
<sequence>MTERRTPSLDPVVAHGRRAVSDALADLPDDAGVVLGVSGGADSLALAALTSFVVASRGVRAHALVVNHGLQEGSDDVAQRAASQTRALGVETEVARVEVGADGGPEAAARTARRAALRTYAESVGAVAVLLAHTRDDQAETVLLGLARGSGARSLAGMAPRAGLWRRPLLGLTRADTERVCRVEGLTWWDDPHNADPRYARVRVRRSVLPLLERELGPGVAAALARTAAGLRDDADALDALARAAAREAVRDDGSLDAEVLAGLPRALRTRVLRTAALGAGVAANDLTAAHVAGIERLVTHWRGQGGPTLPGGLTVRRADGVLVFGAAADRS</sequence>
<evidence type="ECO:0000259" key="8">
    <source>
        <dbReference type="Pfam" id="PF01171"/>
    </source>
</evidence>
<dbReference type="PANTHER" id="PTHR43033:SF1">
    <property type="entry name" value="TRNA(ILE)-LYSIDINE SYNTHASE-RELATED"/>
    <property type="match status" value="1"/>
</dbReference>
<evidence type="ECO:0000256" key="2">
    <source>
        <dbReference type="ARBA" id="ARBA00022598"/>
    </source>
</evidence>
<keyword evidence="5 7" id="KW-0067">ATP-binding</keyword>